<keyword evidence="3" id="KW-1185">Reference proteome</keyword>
<dbReference type="EMBL" id="AP027080">
    <property type="protein sequence ID" value="BDU73402.1"/>
    <property type="molecule type" value="Genomic_DNA"/>
</dbReference>
<evidence type="ECO:0000256" key="1">
    <source>
        <dbReference type="SAM" id="SignalP"/>
    </source>
</evidence>
<feature type="chain" id="PRO_5041221848" evidence="1">
    <location>
        <begin position="19"/>
        <end position="155"/>
    </location>
</feature>
<reference evidence="3" key="1">
    <citation type="journal article" date="2023" name="Int. J. Syst. Evol. Microbiol.">
        <title>Mesoterricola silvestris gen. nov., sp. nov., Mesoterricola sediminis sp. nov., Geothrix oryzae sp. nov., Geothrix edaphica sp. nov., Geothrix rubra sp. nov., and Geothrix limicola sp. nov., six novel members of Acidobacteriota isolated from soils.</title>
        <authorList>
            <person name="Itoh H."/>
            <person name="Sugisawa Y."/>
            <person name="Mise K."/>
            <person name="Xu Z."/>
            <person name="Kuniyasu M."/>
            <person name="Ushijima N."/>
            <person name="Kawano K."/>
            <person name="Kobayashi E."/>
            <person name="Shiratori Y."/>
            <person name="Masuda Y."/>
            <person name="Senoo K."/>
        </authorList>
    </citation>
    <scope>NUCLEOTIDE SEQUENCE [LARGE SCALE GENOMIC DNA]</scope>
    <source>
        <strain evidence="3">W79</strain>
    </source>
</reference>
<dbReference type="KEGG" id="msil:METEAL_25760"/>
<feature type="signal peptide" evidence="1">
    <location>
        <begin position="1"/>
        <end position="18"/>
    </location>
</feature>
<proteinExistence type="predicted"/>
<dbReference type="Proteomes" id="UP001238179">
    <property type="component" value="Chromosome"/>
</dbReference>
<accession>A0AA48KAK4</accession>
<dbReference type="AlphaFoldDB" id="A0AA48KAK4"/>
<protein>
    <submittedName>
        <fullName evidence="2">Uncharacterized protein</fullName>
    </submittedName>
</protein>
<sequence length="155" mass="17039">MRFLAAAAVLALPLCAQATLVKAQYAWGYASPDGQGKGTLNILLDPATGRTIVELQGLGERLLLLEGNPRDGFRLQIPRREVDQRAISLAGLNLPFLPRLGSPEGLYKLLTLGEAEGVKVTGRDKDGPVKMRYQGRDENGKELTVWLTRTRWERG</sequence>
<organism evidence="2 3">
    <name type="scientific">Mesoterricola silvestris</name>
    <dbReference type="NCBI Taxonomy" id="2927979"/>
    <lineage>
        <taxon>Bacteria</taxon>
        <taxon>Pseudomonadati</taxon>
        <taxon>Acidobacteriota</taxon>
        <taxon>Holophagae</taxon>
        <taxon>Holophagales</taxon>
        <taxon>Holophagaceae</taxon>
        <taxon>Mesoterricola</taxon>
    </lineage>
</organism>
<evidence type="ECO:0000313" key="3">
    <source>
        <dbReference type="Proteomes" id="UP001238179"/>
    </source>
</evidence>
<gene>
    <name evidence="2" type="ORF">METEAL_25760</name>
</gene>
<evidence type="ECO:0000313" key="2">
    <source>
        <dbReference type="EMBL" id="BDU73402.1"/>
    </source>
</evidence>
<dbReference type="RefSeq" id="WP_316412056.1">
    <property type="nucleotide sequence ID" value="NZ_AP027080.1"/>
</dbReference>
<keyword evidence="1" id="KW-0732">Signal</keyword>
<name>A0AA48KAK4_9BACT</name>